<keyword evidence="2" id="KW-1185">Reference proteome</keyword>
<protein>
    <submittedName>
        <fullName evidence="3">Reverse transcriptase domain-containing protein</fullName>
    </submittedName>
</protein>
<accession>A0A1I8F626</accession>
<dbReference type="AlphaFoldDB" id="A0A1I8F626"/>
<evidence type="ECO:0000256" key="1">
    <source>
        <dbReference type="SAM" id="MobiDB-lite"/>
    </source>
</evidence>
<feature type="compositionally biased region" description="Basic and acidic residues" evidence="1">
    <location>
        <begin position="273"/>
        <end position="293"/>
    </location>
</feature>
<evidence type="ECO:0000313" key="2">
    <source>
        <dbReference type="Proteomes" id="UP000095280"/>
    </source>
</evidence>
<feature type="region of interest" description="Disordered" evidence="1">
    <location>
        <begin position="260"/>
        <end position="311"/>
    </location>
</feature>
<feature type="region of interest" description="Disordered" evidence="1">
    <location>
        <begin position="366"/>
        <end position="385"/>
    </location>
</feature>
<proteinExistence type="predicted"/>
<dbReference type="WBParaSite" id="maker-unitig_21255-snap-gene-0.2-mRNA-1">
    <property type="protein sequence ID" value="maker-unitig_21255-snap-gene-0.2-mRNA-1"/>
    <property type="gene ID" value="maker-unitig_21255-snap-gene-0.2"/>
</dbReference>
<reference evidence="3" key="1">
    <citation type="submission" date="2016-11" db="UniProtKB">
        <authorList>
            <consortium name="WormBaseParasite"/>
        </authorList>
    </citation>
    <scope>IDENTIFICATION</scope>
</reference>
<organism evidence="2 3">
    <name type="scientific">Macrostomum lignano</name>
    <dbReference type="NCBI Taxonomy" id="282301"/>
    <lineage>
        <taxon>Eukaryota</taxon>
        <taxon>Metazoa</taxon>
        <taxon>Spiralia</taxon>
        <taxon>Lophotrochozoa</taxon>
        <taxon>Platyhelminthes</taxon>
        <taxon>Rhabditophora</taxon>
        <taxon>Macrostomorpha</taxon>
        <taxon>Macrostomida</taxon>
        <taxon>Macrostomidae</taxon>
        <taxon>Macrostomum</taxon>
    </lineage>
</organism>
<evidence type="ECO:0000313" key="3">
    <source>
        <dbReference type="WBParaSite" id="maker-unitig_21255-snap-gene-0.2-mRNA-1"/>
    </source>
</evidence>
<dbReference type="Proteomes" id="UP000095280">
    <property type="component" value="Unplaced"/>
</dbReference>
<sequence length="539" mass="60486">MSGDYKKLLQAIPLHLWLLGRRWGQRLRPRTRTGFGQLVQPLQHPARSSTLCSVRGPAWPLAICRRASLPNLLRASMSIVGRRAGSAEAGRQRRGFGQSVRWVGGGWRRWRRGGPGSLANRDIATRASGGCRQFSFYPRRLSLLPRRRGCRCPLLEPFPVAVVGCRGAASGKSPAAHADLATSRRIDGPDSWQGASWPSWAMRARAKEKPSRPKVWTAGPAAALTLPSTAWRACRGRPSGCPQQQLQQCWRWRGEQAQGRRPDCGDIQLGGGRWRDAQSRADSHDEEQKEAERAAQQARGHGGPPGQYRRASSSLAIGWRAIFVKQQAPGRWLQQKARDQQFQHALSRVWRALSCDTSAQNKAPFGRRQLRNLQPRQPSRPPTARSVDADFVKVMTDDQRQLLELVTAELPGDKILQAERRLASLELRCPTALLWRLTTSAPEFAPRGPDRRAAFEGSGQPLSRRACSGYRLAISSLPQWRRPLWPFRHRLYLSIVDQAGSGRDLTRLLIPYVCRENDASLGRPRLIFEEQQRETTTVL</sequence>
<name>A0A1I8F626_9PLAT</name>